<dbReference type="PANTHER" id="PTHR42711">
    <property type="entry name" value="ABC TRANSPORTER ATP-BINDING PROTEIN"/>
    <property type="match status" value="1"/>
</dbReference>
<keyword evidence="2" id="KW-0813">Transport</keyword>
<dbReference type="InterPro" id="IPR025302">
    <property type="entry name" value="DrrA1/2-like_C"/>
</dbReference>
<dbReference type="PROSITE" id="PS00211">
    <property type="entry name" value="ABC_TRANSPORTER_1"/>
    <property type="match status" value="1"/>
</dbReference>
<evidence type="ECO:0000259" key="5">
    <source>
        <dbReference type="PROSITE" id="PS50893"/>
    </source>
</evidence>
<comment type="similarity">
    <text evidence="1">Belongs to the ABC transporter superfamily.</text>
</comment>
<proteinExistence type="inferred from homology"/>
<dbReference type="EMBL" id="JAGQHR010000380">
    <property type="protein sequence ID" value="MCA9728426.1"/>
    <property type="molecule type" value="Genomic_DNA"/>
</dbReference>
<comment type="caution">
    <text evidence="6">The sequence shown here is derived from an EMBL/GenBank/DDBJ whole genome shotgun (WGS) entry which is preliminary data.</text>
</comment>
<dbReference type="InterPro" id="IPR027417">
    <property type="entry name" value="P-loop_NTPase"/>
</dbReference>
<dbReference type="Pfam" id="PF00005">
    <property type="entry name" value="ABC_tran"/>
    <property type="match status" value="1"/>
</dbReference>
<evidence type="ECO:0000313" key="7">
    <source>
        <dbReference type="Proteomes" id="UP000697710"/>
    </source>
</evidence>
<dbReference type="GO" id="GO:0016887">
    <property type="term" value="F:ATP hydrolysis activity"/>
    <property type="evidence" value="ECO:0007669"/>
    <property type="project" value="InterPro"/>
</dbReference>
<protein>
    <submittedName>
        <fullName evidence="6">ATP-binding cassette domain-containing protein</fullName>
    </submittedName>
</protein>
<dbReference type="GO" id="GO:0005524">
    <property type="term" value="F:ATP binding"/>
    <property type="evidence" value="ECO:0007669"/>
    <property type="project" value="UniProtKB-KW"/>
</dbReference>
<dbReference type="SUPFAM" id="SSF52540">
    <property type="entry name" value="P-loop containing nucleoside triphosphate hydrolases"/>
    <property type="match status" value="1"/>
</dbReference>
<evidence type="ECO:0000256" key="2">
    <source>
        <dbReference type="ARBA" id="ARBA00022448"/>
    </source>
</evidence>
<evidence type="ECO:0000313" key="6">
    <source>
        <dbReference type="EMBL" id="MCA9728426.1"/>
    </source>
</evidence>
<dbReference type="InterPro" id="IPR050763">
    <property type="entry name" value="ABC_transporter_ATP-binding"/>
</dbReference>
<sequence length="303" mass="34137">MTEALRIEGVSKRYAEVQAVHPLDLSVPSASIYGLLGPNGAGKTTTIRMVMDIIKPDTGTITLLGSQDPDQRRDRIGYLPEERGIYRKMKVRDLLVYFARLRRVATAEARAHADRWIDRFDLASWADQKIESLSKGMAQKVQFIATVIHRPEAVILDEPFSGFDPVNVDLVKDILLELRQEGMTIILSTHQMETVERLCDSICLINKGQKVLDGPLERVKAERGTKAIQVEYQGTATFFRDRSLVESFDDTGRFVEMWPAAGVAPQQILEAAVREVKISRFQLMEPSLHRIFVDTVRQQGGEA</sequence>
<dbReference type="SMART" id="SM00382">
    <property type="entry name" value="AAA"/>
    <property type="match status" value="1"/>
</dbReference>
<gene>
    <name evidence="6" type="ORF">KC729_12130</name>
</gene>
<evidence type="ECO:0000256" key="4">
    <source>
        <dbReference type="ARBA" id="ARBA00022840"/>
    </source>
</evidence>
<feature type="domain" description="ABC transporter" evidence="5">
    <location>
        <begin position="5"/>
        <end position="232"/>
    </location>
</feature>
<dbReference type="AlphaFoldDB" id="A0A956RPA3"/>
<keyword evidence="3" id="KW-0547">Nucleotide-binding</keyword>
<dbReference type="Pfam" id="PF13732">
    <property type="entry name" value="DrrA1-3_C"/>
    <property type="match status" value="1"/>
</dbReference>
<reference evidence="6" key="2">
    <citation type="journal article" date="2021" name="Microbiome">
        <title>Successional dynamics and alternative stable states in a saline activated sludge microbial community over 9 years.</title>
        <authorList>
            <person name="Wang Y."/>
            <person name="Ye J."/>
            <person name="Ju F."/>
            <person name="Liu L."/>
            <person name="Boyd J.A."/>
            <person name="Deng Y."/>
            <person name="Parks D.H."/>
            <person name="Jiang X."/>
            <person name="Yin X."/>
            <person name="Woodcroft B.J."/>
            <person name="Tyson G.W."/>
            <person name="Hugenholtz P."/>
            <person name="Polz M.F."/>
            <person name="Zhang T."/>
        </authorList>
    </citation>
    <scope>NUCLEOTIDE SEQUENCE</scope>
    <source>
        <strain evidence="6">HKST-UBA01</strain>
    </source>
</reference>
<dbReference type="PROSITE" id="PS50893">
    <property type="entry name" value="ABC_TRANSPORTER_2"/>
    <property type="match status" value="1"/>
</dbReference>
<accession>A0A956RPA3</accession>
<organism evidence="6 7">
    <name type="scientific">Eiseniibacteriota bacterium</name>
    <dbReference type="NCBI Taxonomy" id="2212470"/>
    <lineage>
        <taxon>Bacteria</taxon>
        <taxon>Candidatus Eiseniibacteriota</taxon>
    </lineage>
</organism>
<dbReference type="InterPro" id="IPR003439">
    <property type="entry name" value="ABC_transporter-like_ATP-bd"/>
</dbReference>
<name>A0A956RPA3_UNCEI</name>
<evidence type="ECO:0000256" key="1">
    <source>
        <dbReference type="ARBA" id="ARBA00005417"/>
    </source>
</evidence>
<keyword evidence="4 6" id="KW-0067">ATP-binding</keyword>
<dbReference type="Gene3D" id="3.40.50.300">
    <property type="entry name" value="P-loop containing nucleotide triphosphate hydrolases"/>
    <property type="match status" value="1"/>
</dbReference>
<dbReference type="InterPro" id="IPR017871">
    <property type="entry name" value="ABC_transporter-like_CS"/>
</dbReference>
<dbReference type="InterPro" id="IPR003593">
    <property type="entry name" value="AAA+_ATPase"/>
</dbReference>
<dbReference type="Proteomes" id="UP000697710">
    <property type="component" value="Unassembled WGS sequence"/>
</dbReference>
<reference evidence="6" key="1">
    <citation type="submission" date="2020-04" db="EMBL/GenBank/DDBJ databases">
        <authorList>
            <person name="Zhang T."/>
        </authorList>
    </citation>
    <scope>NUCLEOTIDE SEQUENCE</scope>
    <source>
        <strain evidence="6">HKST-UBA01</strain>
    </source>
</reference>
<dbReference type="PANTHER" id="PTHR42711:SF5">
    <property type="entry name" value="ABC TRANSPORTER ATP-BINDING PROTEIN NATA"/>
    <property type="match status" value="1"/>
</dbReference>
<evidence type="ECO:0000256" key="3">
    <source>
        <dbReference type="ARBA" id="ARBA00022741"/>
    </source>
</evidence>